<keyword evidence="2 4" id="KW-0378">Hydrolase</keyword>
<comment type="caution">
    <text evidence="4">The sequence shown here is derived from an EMBL/GenBank/DDBJ whole genome shotgun (WGS) entry which is preliminary data.</text>
</comment>
<dbReference type="Gene3D" id="3.40.50.1820">
    <property type="entry name" value="alpha/beta hydrolase"/>
    <property type="match status" value="1"/>
</dbReference>
<dbReference type="InterPro" id="IPR050261">
    <property type="entry name" value="FrsA_esterase"/>
</dbReference>
<dbReference type="InterPro" id="IPR029058">
    <property type="entry name" value="AB_hydrolase_fold"/>
</dbReference>
<dbReference type="SUPFAM" id="SSF53474">
    <property type="entry name" value="alpha/beta-Hydrolases"/>
    <property type="match status" value="1"/>
</dbReference>
<dbReference type="PANTHER" id="PTHR22946">
    <property type="entry name" value="DIENELACTONE HYDROLASE DOMAIN-CONTAINING PROTEIN-RELATED"/>
    <property type="match status" value="1"/>
</dbReference>
<dbReference type="Pfam" id="PF12695">
    <property type="entry name" value="Abhydrolase_5"/>
    <property type="match status" value="1"/>
</dbReference>
<protein>
    <submittedName>
        <fullName evidence="4">Alpha/beta hydrolase</fullName>
    </submittedName>
</protein>
<evidence type="ECO:0000256" key="2">
    <source>
        <dbReference type="ARBA" id="ARBA00022801"/>
    </source>
</evidence>
<sequence length="171" mass="18482">MEPFALVLRRAGRRRGLAVATVGYRVRGWNGAEASPVPDAQWALRELHDRHPGVPLVLVGHSMGGRTALRVAGHPHVHGVAALAPWLPAGEPLEQLAGRRVLLMHGTDDRTTSPKATRAYAERARSIAAAVQYLAVPGDNHAMLRRPGRWHRAVAAFTLDCLTGAPAPSWE</sequence>
<gene>
    <name evidence="4" type="ORF">K1Y72_35590</name>
</gene>
<keyword evidence="5" id="KW-1185">Reference proteome</keyword>
<accession>A0ABS7G5H8</accession>
<comment type="similarity">
    <text evidence="1">Belongs to the AB hydrolase superfamily.</text>
</comment>
<evidence type="ECO:0000256" key="1">
    <source>
        <dbReference type="ARBA" id="ARBA00008645"/>
    </source>
</evidence>
<dbReference type="InterPro" id="IPR029059">
    <property type="entry name" value="AB_hydrolase_5"/>
</dbReference>
<name>A0ABS7G5H8_9ACTN</name>
<evidence type="ECO:0000313" key="5">
    <source>
        <dbReference type="Proteomes" id="UP000774570"/>
    </source>
</evidence>
<dbReference type="GO" id="GO:0016787">
    <property type="term" value="F:hydrolase activity"/>
    <property type="evidence" value="ECO:0007669"/>
    <property type="project" value="UniProtKB-KW"/>
</dbReference>
<organism evidence="4 5">
    <name type="scientific">Actinomadura parmotrematis</name>
    <dbReference type="NCBI Taxonomy" id="2864039"/>
    <lineage>
        <taxon>Bacteria</taxon>
        <taxon>Bacillati</taxon>
        <taxon>Actinomycetota</taxon>
        <taxon>Actinomycetes</taxon>
        <taxon>Streptosporangiales</taxon>
        <taxon>Thermomonosporaceae</taxon>
        <taxon>Actinomadura</taxon>
    </lineage>
</organism>
<evidence type="ECO:0000259" key="3">
    <source>
        <dbReference type="Pfam" id="PF12695"/>
    </source>
</evidence>
<proteinExistence type="inferred from homology"/>
<evidence type="ECO:0000313" key="4">
    <source>
        <dbReference type="EMBL" id="MBW8487721.1"/>
    </source>
</evidence>
<feature type="domain" description="Alpha/beta hydrolase fold-5" evidence="3">
    <location>
        <begin position="46"/>
        <end position="144"/>
    </location>
</feature>
<dbReference type="Proteomes" id="UP000774570">
    <property type="component" value="Unassembled WGS sequence"/>
</dbReference>
<dbReference type="PANTHER" id="PTHR22946:SF9">
    <property type="entry name" value="POLYKETIDE TRANSFERASE AF380"/>
    <property type="match status" value="1"/>
</dbReference>
<dbReference type="EMBL" id="JAIBOA010000042">
    <property type="protein sequence ID" value="MBW8487721.1"/>
    <property type="molecule type" value="Genomic_DNA"/>
</dbReference>
<reference evidence="4 5" key="1">
    <citation type="submission" date="2021-07" db="EMBL/GenBank/DDBJ databases">
        <title>Actinomadura sp. PM05-2 isolated from lichen.</title>
        <authorList>
            <person name="Somphong A."/>
            <person name="Phongsopitanun W."/>
            <person name="Tanasupawat S."/>
            <person name="Peongsungnone V."/>
        </authorList>
    </citation>
    <scope>NUCLEOTIDE SEQUENCE [LARGE SCALE GENOMIC DNA]</scope>
    <source>
        <strain evidence="4 5">PM05-2</strain>
    </source>
</reference>